<dbReference type="InParanoid" id="A0A0G4EKU6"/>
<accession>A0A0G4EKU6</accession>
<proteinExistence type="predicted"/>
<sequence length="85" mass="9639">MGEAWLSDEPLVRNWNVDPDYYRPLPHEMWQVMQARAREIWESQMRYADALAAGSFDWGDENEMVTCGAEGGAAADGSGRMEIEL</sequence>
<keyword evidence="2" id="KW-1185">Reference proteome</keyword>
<evidence type="ECO:0000313" key="2">
    <source>
        <dbReference type="Proteomes" id="UP000041254"/>
    </source>
</evidence>
<dbReference type="Proteomes" id="UP000041254">
    <property type="component" value="Unassembled WGS sequence"/>
</dbReference>
<evidence type="ECO:0000313" key="1">
    <source>
        <dbReference type="EMBL" id="CEL97791.1"/>
    </source>
</evidence>
<name>A0A0G4EKU6_VITBC</name>
<gene>
    <name evidence="1" type="ORF">Vbra_7712</name>
</gene>
<protein>
    <submittedName>
        <fullName evidence="1">Uncharacterized protein</fullName>
    </submittedName>
</protein>
<reference evidence="1 2" key="1">
    <citation type="submission" date="2014-11" db="EMBL/GenBank/DDBJ databases">
        <authorList>
            <person name="Zhu J."/>
            <person name="Qi W."/>
            <person name="Song R."/>
        </authorList>
    </citation>
    <scope>NUCLEOTIDE SEQUENCE [LARGE SCALE GENOMIC DNA]</scope>
</reference>
<dbReference type="AlphaFoldDB" id="A0A0G4EKU6"/>
<dbReference type="EMBL" id="CDMY01000256">
    <property type="protein sequence ID" value="CEL97791.1"/>
    <property type="molecule type" value="Genomic_DNA"/>
</dbReference>
<dbReference type="VEuPathDB" id="CryptoDB:Vbra_7712"/>
<organism evidence="1 2">
    <name type="scientific">Vitrella brassicaformis (strain CCMP3155)</name>
    <dbReference type="NCBI Taxonomy" id="1169540"/>
    <lineage>
        <taxon>Eukaryota</taxon>
        <taxon>Sar</taxon>
        <taxon>Alveolata</taxon>
        <taxon>Colpodellida</taxon>
        <taxon>Vitrellaceae</taxon>
        <taxon>Vitrella</taxon>
    </lineage>
</organism>